<evidence type="ECO:0000256" key="2">
    <source>
        <dbReference type="ARBA" id="ARBA00022553"/>
    </source>
</evidence>
<evidence type="ECO:0000256" key="1">
    <source>
        <dbReference type="ARBA" id="ARBA00004604"/>
    </source>
</evidence>
<dbReference type="Pfam" id="PF04615">
    <property type="entry name" value="Utp14"/>
    <property type="match status" value="2"/>
</dbReference>
<feature type="compositionally biased region" description="Low complexity" evidence="4">
    <location>
        <begin position="465"/>
        <end position="480"/>
    </location>
</feature>
<gene>
    <name evidence="5" type="ORF">WJX81_002537</name>
</gene>
<comment type="caution">
    <text evidence="5">The sequence shown here is derived from an EMBL/GenBank/DDBJ whole genome shotgun (WGS) entry which is preliminary data.</text>
</comment>
<dbReference type="AlphaFoldDB" id="A0AAW1R1F3"/>
<feature type="region of interest" description="Disordered" evidence="4">
    <location>
        <begin position="617"/>
        <end position="655"/>
    </location>
</feature>
<keyword evidence="2" id="KW-0597">Phosphoprotein</keyword>
<feature type="compositionally biased region" description="Acidic residues" evidence="4">
    <location>
        <begin position="142"/>
        <end position="156"/>
    </location>
</feature>
<dbReference type="GO" id="GO:0032040">
    <property type="term" value="C:small-subunit processome"/>
    <property type="evidence" value="ECO:0007669"/>
    <property type="project" value="InterPro"/>
</dbReference>
<keyword evidence="3" id="KW-0539">Nucleus</keyword>
<dbReference type="GO" id="GO:0006364">
    <property type="term" value="P:rRNA processing"/>
    <property type="evidence" value="ECO:0007669"/>
    <property type="project" value="InterPro"/>
</dbReference>
<dbReference type="PANTHER" id="PTHR14150:SF12">
    <property type="entry name" value="U3 SMALL NUCLEOLAR RNA-ASSOCIATED PROTEIN 14 HOMOLOG A"/>
    <property type="match status" value="1"/>
</dbReference>
<feature type="compositionally biased region" description="Basic residues" evidence="4">
    <location>
        <begin position="1"/>
        <end position="10"/>
    </location>
</feature>
<accession>A0AAW1R1F3</accession>
<dbReference type="InterPro" id="IPR006709">
    <property type="entry name" value="SSU_processome_Utp14"/>
</dbReference>
<evidence type="ECO:0000313" key="5">
    <source>
        <dbReference type="EMBL" id="KAK9827643.1"/>
    </source>
</evidence>
<keyword evidence="6" id="KW-1185">Reference proteome</keyword>
<feature type="compositionally biased region" description="Basic and acidic residues" evidence="4">
    <location>
        <begin position="29"/>
        <end position="43"/>
    </location>
</feature>
<feature type="region of interest" description="Disordered" evidence="4">
    <location>
        <begin position="558"/>
        <end position="581"/>
    </location>
</feature>
<feature type="compositionally biased region" description="Basic and acidic residues" evidence="4">
    <location>
        <begin position="157"/>
        <end position="170"/>
    </location>
</feature>
<dbReference type="EMBL" id="JALJOU010000056">
    <property type="protein sequence ID" value="KAK9827643.1"/>
    <property type="molecule type" value="Genomic_DNA"/>
</dbReference>
<name>A0AAW1R1F3_9CHLO</name>
<feature type="compositionally biased region" description="Gly residues" evidence="4">
    <location>
        <begin position="490"/>
        <end position="501"/>
    </location>
</feature>
<feature type="compositionally biased region" description="Acidic residues" evidence="4">
    <location>
        <begin position="90"/>
        <end position="100"/>
    </location>
</feature>
<evidence type="ECO:0000313" key="6">
    <source>
        <dbReference type="Proteomes" id="UP001445335"/>
    </source>
</evidence>
<feature type="region of interest" description="Disordered" evidence="4">
    <location>
        <begin position="1"/>
        <end position="193"/>
    </location>
</feature>
<organism evidence="5 6">
    <name type="scientific">Elliptochloris bilobata</name>
    <dbReference type="NCBI Taxonomy" id="381761"/>
    <lineage>
        <taxon>Eukaryota</taxon>
        <taxon>Viridiplantae</taxon>
        <taxon>Chlorophyta</taxon>
        <taxon>core chlorophytes</taxon>
        <taxon>Trebouxiophyceae</taxon>
        <taxon>Trebouxiophyceae incertae sedis</taxon>
        <taxon>Elliptochloris clade</taxon>
        <taxon>Elliptochloris</taxon>
    </lineage>
</organism>
<dbReference type="Proteomes" id="UP001445335">
    <property type="component" value="Unassembled WGS sequence"/>
</dbReference>
<reference evidence="5 6" key="1">
    <citation type="journal article" date="2024" name="Nat. Commun.">
        <title>Phylogenomics reveals the evolutionary origins of lichenization in chlorophyte algae.</title>
        <authorList>
            <person name="Puginier C."/>
            <person name="Libourel C."/>
            <person name="Otte J."/>
            <person name="Skaloud P."/>
            <person name="Haon M."/>
            <person name="Grisel S."/>
            <person name="Petersen M."/>
            <person name="Berrin J.G."/>
            <person name="Delaux P.M."/>
            <person name="Dal Grande F."/>
            <person name="Keller J."/>
        </authorList>
    </citation>
    <scope>NUCLEOTIDE SEQUENCE [LARGE SCALE GENOMIC DNA]</scope>
    <source>
        <strain evidence="5 6">SAG 245.80</strain>
    </source>
</reference>
<sequence length="846" mass="90781">MVRPRAKKRAREAEPAQGDFYEAEEREPDEEKFSGQRYDRVDNYEYELPADFEDEEIDEDTAFNEEDKKLYAEHFPLDDSGDEGGGAEGDLLDSGEDEPVTLDRDDLSPSEDDEPKRVGASRQRQAEDDEDERLLGPSGSDADLDAEEDDEDQDPEEAARRQRRLLEDVAARGGRRRPLPVLSEAAPESEYNLPPSVASAGNVGGELSVADLVAGLGPERARLGPARKALERLGRRAAPVAAPLPDRIAARKERQAGYERTKEEVSKWQPLVKAHREAPTLSFLAGHGDAGRPTTTAALVASQAPADGMEAQVAALLVAAGADSGAAVEKAEEALALKEVGAEEAARRRGELVRMRSLLFHQEAKLKRLAKIKSKDYHRRALRAAKAKAKKVGDVGDEDFMRLAAEDAELKRARERLTLKHRNSSQWARRALKRGLTVMDPGTREALAEQLRLGQELRRRVERPASGSDASTDASDASDASGDERDADGAKGGAAQSGGGRAASVRVKAAALDLLQVEEGDEAPSKGLFALPFMRRALEKRKAAAEAQARALLEDLEREGDEPADALPAAEWGEAPSRSGRLRFGAPGAARLWDNGEPAAAEGAVFRAGAQGVGYYRDARVGPGPATPEPASGSERPGSAAGGADDDGGDDDVMRPVRGVELSQRELVARAFAGDDVAAEFAAEKAAEAEAQAPAANAPSLLPGWGAWAGQQRTPAWMAAAQAKAQRRREDALAKRKDAKLPAVVVSERWDRKAAKYGTPAVPYPFDSRATYDRSLRQPLGRDFNTDAAFRNLTRPAVLKEAGTVIAPLRYSQGAAAAAAEAAAAKPALRKRVAVVSAGQPKRSKR</sequence>
<protein>
    <recommendedName>
        <fullName evidence="7">U3 small nucleolar RNA-associated protein 14</fullName>
    </recommendedName>
</protein>
<dbReference type="PANTHER" id="PTHR14150">
    <property type="entry name" value="U3 SMALL NUCLEOLAR RNA-ASSOCIATED PROTEIN 14"/>
    <property type="match status" value="1"/>
</dbReference>
<evidence type="ECO:0008006" key="7">
    <source>
        <dbReference type="Google" id="ProtNLM"/>
    </source>
</evidence>
<feature type="compositionally biased region" description="Acidic residues" evidence="4">
    <location>
        <begin position="44"/>
        <end position="64"/>
    </location>
</feature>
<feature type="region of interest" description="Disordered" evidence="4">
    <location>
        <begin position="455"/>
        <end position="502"/>
    </location>
</feature>
<proteinExistence type="predicted"/>
<evidence type="ECO:0000256" key="4">
    <source>
        <dbReference type="SAM" id="MobiDB-lite"/>
    </source>
</evidence>
<feature type="compositionally biased region" description="Basic and acidic residues" evidence="4">
    <location>
        <begin position="65"/>
        <end position="77"/>
    </location>
</feature>
<evidence type="ECO:0000256" key="3">
    <source>
        <dbReference type="ARBA" id="ARBA00023242"/>
    </source>
</evidence>
<comment type="subcellular location">
    <subcellularLocation>
        <location evidence="1">Nucleus</location>
        <location evidence="1">Nucleolus</location>
    </subcellularLocation>
</comment>